<feature type="non-terminal residue" evidence="2">
    <location>
        <position position="1"/>
    </location>
</feature>
<gene>
    <name evidence="2" type="ORF">S12H4_19224</name>
</gene>
<evidence type="ECO:0000313" key="2">
    <source>
        <dbReference type="EMBL" id="GAI82311.1"/>
    </source>
</evidence>
<organism evidence="2">
    <name type="scientific">marine sediment metagenome</name>
    <dbReference type="NCBI Taxonomy" id="412755"/>
    <lineage>
        <taxon>unclassified sequences</taxon>
        <taxon>metagenomes</taxon>
        <taxon>ecological metagenomes</taxon>
    </lineage>
</organism>
<feature type="coiled-coil region" evidence="1">
    <location>
        <begin position="162"/>
        <end position="189"/>
    </location>
</feature>
<accession>X1ST33</accession>
<dbReference type="AlphaFoldDB" id="X1ST33"/>
<name>X1ST33_9ZZZZ</name>
<keyword evidence="1" id="KW-0175">Coiled coil</keyword>
<evidence type="ECO:0000256" key="1">
    <source>
        <dbReference type="SAM" id="Coils"/>
    </source>
</evidence>
<dbReference type="EMBL" id="BARW01009587">
    <property type="protein sequence ID" value="GAI82311.1"/>
    <property type="molecule type" value="Genomic_DNA"/>
</dbReference>
<sequence length="278" mass="31094">PMCSPRDVEFGDGKGNDNIIKCSNYDRGEAKPCTIPLNEKIMPETAKGTPTPDAACEEYFTPPEEAETALVLRPGEDIEVIGYYGEALKLLEYAKSRTIATADDLKPANDDLVNIGKLKKVMEAKRVEMVKPMQDEVKAIQETYKALMAPIFEAEQITGDKMKAFKIEAQRKAREAEEVNRQAVELAQKQAVLNQGEFFVDTTPVNIPSAPKLTRTAQGTSGLTAQWKYRIVDIEKLPREYMIPDDAMLKSIATTHHDKKQVSGVEFYNDPHITTRSR</sequence>
<proteinExistence type="predicted"/>
<protein>
    <submittedName>
        <fullName evidence="2">Uncharacterized protein</fullName>
    </submittedName>
</protein>
<reference evidence="2" key="1">
    <citation type="journal article" date="2014" name="Front. Microbiol.">
        <title>High frequency of phylogenetically diverse reductive dehalogenase-homologous genes in deep subseafloor sedimentary metagenomes.</title>
        <authorList>
            <person name="Kawai M."/>
            <person name="Futagami T."/>
            <person name="Toyoda A."/>
            <person name="Takaki Y."/>
            <person name="Nishi S."/>
            <person name="Hori S."/>
            <person name="Arai W."/>
            <person name="Tsubouchi T."/>
            <person name="Morono Y."/>
            <person name="Uchiyama I."/>
            <person name="Ito T."/>
            <person name="Fujiyama A."/>
            <person name="Inagaki F."/>
            <person name="Takami H."/>
        </authorList>
    </citation>
    <scope>NUCLEOTIDE SEQUENCE</scope>
    <source>
        <strain evidence="2">Expedition CK06-06</strain>
    </source>
</reference>
<comment type="caution">
    <text evidence="2">The sequence shown here is derived from an EMBL/GenBank/DDBJ whole genome shotgun (WGS) entry which is preliminary data.</text>
</comment>